<evidence type="ECO:0000313" key="1">
    <source>
        <dbReference type="EMBL" id="MCI58504.1"/>
    </source>
</evidence>
<dbReference type="EMBL" id="LXQA010547275">
    <property type="protein sequence ID" value="MCI58504.1"/>
    <property type="molecule type" value="Genomic_DNA"/>
</dbReference>
<proteinExistence type="predicted"/>
<dbReference type="AlphaFoldDB" id="A0A392TD55"/>
<protein>
    <submittedName>
        <fullName evidence="1">Uncharacterized protein</fullName>
    </submittedName>
</protein>
<dbReference type="Proteomes" id="UP000265520">
    <property type="component" value="Unassembled WGS sequence"/>
</dbReference>
<accession>A0A392TD55</accession>
<reference evidence="1 2" key="1">
    <citation type="journal article" date="2018" name="Front. Plant Sci.">
        <title>Red Clover (Trifolium pratense) and Zigzag Clover (T. medium) - A Picture of Genomic Similarities and Differences.</title>
        <authorList>
            <person name="Dluhosova J."/>
            <person name="Istvanek J."/>
            <person name="Nedelnik J."/>
            <person name="Repkova J."/>
        </authorList>
    </citation>
    <scope>NUCLEOTIDE SEQUENCE [LARGE SCALE GENOMIC DNA]</scope>
    <source>
        <strain evidence="2">cv. 10/8</strain>
        <tissue evidence="1">Leaf</tissue>
    </source>
</reference>
<evidence type="ECO:0000313" key="2">
    <source>
        <dbReference type="Proteomes" id="UP000265520"/>
    </source>
</evidence>
<keyword evidence="2" id="KW-1185">Reference proteome</keyword>
<organism evidence="1 2">
    <name type="scientific">Trifolium medium</name>
    <dbReference type="NCBI Taxonomy" id="97028"/>
    <lineage>
        <taxon>Eukaryota</taxon>
        <taxon>Viridiplantae</taxon>
        <taxon>Streptophyta</taxon>
        <taxon>Embryophyta</taxon>
        <taxon>Tracheophyta</taxon>
        <taxon>Spermatophyta</taxon>
        <taxon>Magnoliopsida</taxon>
        <taxon>eudicotyledons</taxon>
        <taxon>Gunneridae</taxon>
        <taxon>Pentapetalae</taxon>
        <taxon>rosids</taxon>
        <taxon>fabids</taxon>
        <taxon>Fabales</taxon>
        <taxon>Fabaceae</taxon>
        <taxon>Papilionoideae</taxon>
        <taxon>50 kb inversion clade</taxon>
        <taxon>NPAAA clade</taxon>
        <taxon>Hologalegina</taxon>
        <taxon>IRL clade</taxon>
        <taxon>Trifolieae</taxon>
        <taxon>Trifolium</taxon>
    </lineage>
</organism>
<name>A0A392TD55_9FABA</name>
<feature type="non-terminal residue" evidence="1">
    <location>
        <position position="1"/>
    </location>
</feature>
<comment type="caution">
    <text evidence="1">The sequence shown here is derived from an EMBL/GenBank/DDBJ whole genome shotgun (WGS) entry which is preliminary data.</text>
</comment>
<sequence length="82" mass="8862">VALAKGASGEDAFLRGHGRNGLYFPCVSLWFPPRNLCEIRGGIFVGDNDDAIEKREVSLKRLEETDASSATATCAGYEEAQL</sequence>